<feature type="transmembrane region" description="Helical" evidence="8">
    <location>
        <begin position="385"/>
        <end position="403"/>
    </location>
</feature>
<comment type="subcellular location">
    <subcellularLocation>
        <location evidence="1">Cell membrane</location>
        <topology evidence="1">Multi-pass membrane protein</topology>
    </subcellularLocation>
</comment>
<dbReference type="EMBL" id="FMVW01000005">
    <property type="protein sequence ID" value="SCZ39244.1"/>
    <property type="molecule type" value="Genomic_DNA"/>
</dbReference>
<sequence length="432" mass="45271">MNGGEMPAGQEIGARFRRYQPLILGLLAVATLGRAYRFSVAAQADGPARLVDFDMFHLVARLVWAGRLEEAYRFDSLWPLLHARGGLDFMTWAYPPPFDLVVAPLGLLPAGAAYLVFVGGTLALYLFALKRLAGEDFALVAILIFPAFAIGISGGQNGFLTGALIALACLGFERRRWQAGVPLGLMIIKPHLAAGLAVRTLLARRFAAAVAAALTVVAACLAATVCFGAGIWAVFLEATRETGIFLKEGFFPLHRMVSIYATARSFGLGVAPSFAAQGLVALVALAAIVRVTFGAFTLRQSLGVTAIASLLLSPYAYDYDLSLLGVGLALLLPDLMGKAGKGAIGALFSLCFITCGYWLVEAVPQLLAPEGARDVAGEVTKPDTLPALAGLTLLALFALIWWLTERSAGMAARGAASRAAAAAENSAAGAKA</sequence>
<evidence type="ECO:0000256" key="8">
    <source>
        <dbReference type="SAM" id="Phobius"/>
    </source>
</evidence>
<evidence type="ECO:0000256" key="5">
    <source>
        <dbReference type="ARBA" id="ARBA00022989"/>
    </source>
</evidence>
<dbReference type="STRING" id="1120955.SAMN03080610_02421"/>
<dbReference type="RefSeq" id="WP_092813215.1">
    <property type="nucleotide sequence ID" value="NZ_FMVW01000005.1"/>
</dbReference>
<feature type="transmembrane region" description="Helical" evidence="8">
    <location>
        <begin position="343"/>
        <end position="360"/>
    </location>
</feature>
<feature type="transmembrane region" description="Helical" evidence="8">
    <location>
        <begin position="139"/>
        <end position="167"/>
    </location>
</feature>
<keyword evidence="5 8" id="KW-1133">Transmembrane helix</keyword>
<feature type="transmembrane region" description="Helical" evidence="8">
    <location>
        <begin position="266"/>
        <end position="289"/>
    </location>
</feature>
<protein>
    <recommendedName>
        <fullName evidence="11">DUF2029 domain-containing protein</fullName>
    </recommendedName>
</protein>
<feature type="transmembrane region" description="Helical" evidence="8">
    <location>
        <begin position="179"/>
        <end position="198"/>
    </location>
</feature>
<keyword evidence="2" id="KW-1003">Cell membrane</keyword>
<keyword evidence="6 8" id="KW-0472">Membrane</keyword>
<evidence type="ECO:0000313" key="9">
    <source>
        <dbReference type="EMBL" id="SCZ39244.1"/>
    </source>
</evidence>
<dbReference type="Pfam" id="PF09594">
    <property type="entry name" value="GT87"/>
    <property type="match status" value="1"/>
</dbReference>
<name>A0A1G5NQ25_AFIMA</name>
<evidence type="ECO:0000256" key="6">
    <source>
        <dbReference type="ARBA" id="ARBA00023136"/>
    </source>
</evidence>
<organism evidence="9 10">
    <name type="scientific">Afifella marina DSM 2698</name>
    <dbReference type="NCBI Taxonomy" id="1120955"/>
    <lineage>
        <taxon>Bacteria</taxon>
        <taxon>Pseudomonadati</taxon>
        <taxon>Pseudomonadota</taxon>
        <taxon>Alphaproteobacteria</taxon>
        <taxon>Hyphomicrobiales</taxon>
        <taxon>Afifellaceae</taxon>
        <taxon>Afifella</taxon>
    </lineage>
</organism>
<dbReference type="Proteomes" id="UP000199347">
    <property type="component" value="Unassembled WGS sequence"/>
</dbReference>
<evidence type="ECO:0000256" key="4">
    <source>
        <dbReference type="ARBA" id="ARBA00022692"/>
    </source>
</evidence>
<dbReference type="GO" id="GO:0005886">
    <property type="term" value="C:plasma membrane"/>
    <property type="evidence" value="ECO:0007669"/>
    <property type="project" value="UniProtKB-SubCell"/>
</dbReference>
<comment type="similarity">
    <text evidence="7">Belongs to the glycosyltransferase 87 family.</text>
</comment>
<keyword evidence="10" id="KW-1185">Reference proteome</keyword>
<proteinExistence type="inferred from homology"/>
<evidence type="ECO:0000256" key="2">
    <source>
        <dbReference type="ARBA" id="ARBA00022475"/>
    </source>
</evidence>
<evidence type="ECO:0008006" key="11">
    <source>
        <dbReference type="Google" id="ProtNLM"/>
    </source>
</evidence>
<reference evidence="9 10" key="1">
    <citation type="submission" date="2016-10" db="EMBL/GenBank/DDBJ databases">
        <authorList>
            <person name="de Groot N.N."/>
        </authorList>
    </citation>
    <scope>NUCLEOTIDE SEQUENCE [LARGE SCALE GENOMIC DNA]</scope>
    <source>
        <strain evidence="9 10">DSM 2698</strain>
    </source>
</reference>
<evidence type="ECO:0000256" key="7">
    <source>
        <dbReference type="ARBA" id="ARBA00024033"/>
    </source>
</evidence>
<dbReference type="GO" id="GO:0016758">
    <property type="term" value="F:hexosyltransferase activity"/>
    <property type="evidence" value="ECO:0007669"/>
    <property type="project" value="InterPro"/>
</dbReference>
<keyword evidence="4 8" id="KW-0812">Transmembrane</keyword>
<keyword evidence="3" id="KW-0808">Transferase</keyword>
<evidence type="ECO:0000313" key="10">
    <source>
        <dbReference type="Proteomes" id="UP000199347"/>
    </source>
</evidence>
<dbReference type="InterPro" id="IPR018584">
    <property type="entry name" value="GT87"/>
</dbReference>
<dbReference type="AlphaFoldDB" id="A0A1G5NQ25"/>
<dbReference type="OrthoDB" id="7679563at2"/>
<evidence type="ECO:0000256" key="3">
    <source>
        <dbReference type="ARBA" id="ARBA00022679"/>
    </source>
</evidence>
<gene>
    <name evidence="9" type="ORF">SAMN03080610_02421</name>
</gene>
<feature type="transmembrane region" description="Helical" evidence="8">
    <location>
        <begin position="210"/>
        <end position="235"/>
    </location>
</feature>
<evidence type="ECO:0000256" key="1">
    <source>
        <dbReference type="ARBA" id="ARBA00004651"/>
    </source>
</evidence>
<accession>A0A1G5NQ25</accession>
<feature type="transmembrane region" description="Helical" evidence="8">
    <location>
        <begin position="100"/>
        <end position="127"/>
    </location>
</feature>